<evidence type="ECO:0008006" key="4">
    <source>
        <dbReference type="Google" id="ProtNLM"/>
    </source>
</evidence>
<keyword evidence="1" id="KW-0472">Membrane</keyword>
<evidence type="ECO:0000313" key="2">
    <source>
        <dbReference type="EMBL" id="WPX96250.1"/>
    </source>
</evidence>
<dbReference type="Proteomes" id="UP001327219">
    <property type="component" value="Chromosome"/>
</dbReference>
<evidence type="ECO:0000313" key="3">
    <source>
        <dbReference type="Proteomes" id="UP001327219"/>
    </source>
</evidence>
<keyword evidence="1" id="KW-1133">Transmembrane helix</keyword>
<keyword evidence="1" id="KW-0812">Transmembrane</keyword>
<name>A0ABZ0UJG2_9RICK</name>
<accession>A0ABZ0UJG2</accession>
<dbReference type="SUPFAM" id="SSF48403">
    <property type="entry name" value="Ankyrin repeat"/>
    <property type="match status" value="1"/>
</dbReference>
<dbReference type="EMBL" id="CP110820">
    <property type="protein sequence ID" value="WPX96250.1"/>
    <property type="molecule type" value="Genomic_DNA"/>
</dbReference>
<organism evidence="2 3">
    <name type="scientific">Candidatus Bandiella euplotis</name>
    <dbReference type="NCBI Taxonomy" id="1664265"/>
    <lineage>
        <taxon>Bacteria</taxon>
        <taxon>Pseudomonadati</taxon>
        <taxon>Pseudomonadota</taxon>
        <taxon>Alphaproteobacteria</taxon>
        <taxon>Rickettsiales</taxon>
        <taxon>Candidatus Midichloriaceae</taxon>
        <taxon>Candidatus Bandiella</taxon>
    </lineage>
</organism>
<feature type="transmembrane region" description="Helical" evidence="1">
    <location>
        <begin position="29"/>
        <end position="47"/>
    </location>
</feature>
<keyword evidence="3" id="KW-1185">Reference proteome</keyword>
<dbReference type="PANTHER" id="PTHR24121">
    <property type="entry name" value="NO MECHANORECEPTOR POTENTIAL C, ISOFORM D-RELATED"/>
    <property type="match status" value="1"/>
</dbReference>
<dbReference type="InterPro" id="IPR002110">
    <property type="entry name" value="Ankyrin_rpt"/>
</dbReference>
<dbReference type="Gene3D" id="1.25.40.20">
    <property type="entry name" value="Ankyrin repeat-containing domain"/>
    <property type="match status" value="2"/>
</dbReference>
<evidence type="ECO:0000256" key="1">
    <source>
        <dbReference type="SAM" id="Phobius"/>
    </source>
</evidence>
<reference evidence="2 3" key="1">
    <citation type="submission" date="2022-11" db="EMBL/GenBank/DDBJ databases">
        <title>Host association and intracellularity evolved multiple times independently in the Rickettsiales.</title>
        <authorList>
            <person name="Castelli M."/>
            <person name="Nardi T."/>
            <person name="Gammuto L."/>
            <person name="Bellinzona G."/>
            <person name="Sabaneyeva E."/>
            <person name="Potekhin A."/>
            <person name="Serra V."/>
            <person name="Petroni G."/>
            <person name="Sassera D."/>
        </authorList>
    </citation>
    <scope>NUCLEOTIDE SEQUENCE [LARGE SCALE GENOMIC DNA]</scope>
    <source>
        <strain evidence="2 3">NDG2</strain>
    </source>
</reference>
<feature type="transmembrane region" description="Helical" evidence="1">
    <location>
        <begin position="54"/>
        <end position="74"/>
    </location>
</feature>
<dbReference type="SMART" id="SM00248">
    <property type="entry name" value="ANK"/>
    <property type="match status" value="5"/>
</dbReference>
<sequence>MLYNNTARAFISGEQPLNLVFVKLHPHSLHLYLCIPLILPFLTYLLLLHFLHSVFISLFSLLLAIFILASYLSYGNTPNKNNEELNKMLDDAKTDGQLKDVLTMKNNFGFSLLRMAISANNLDIVDRILTEAKNEKILTELFEHTSGYNALLKSAIDTDNPDVVDRILTAAKDVGMLQNILDTITNESGWLTPIMDYLFLGIRMRPNETLLGSVINKSNPQTIEKVLAAAKDVGMLEKMLNTENYNHYLPLHDAIQNQEVQMLEKILTIAKDAGMLKKILGTVYGGKDYYLEYGDDDIYERDIRPSYSDAFVSFLFGREKLVGKTILHIAIWDSNPEKVEKILAVAKDAGMLKWLLNTKDKYGDQPLHSAVGSYRPNKAVVEKILNAARDDRILEDILHSKNKAGKTPIGLSGRYNNEIRSLLDNVVMRF</sequence>
<gene>
    <name evidence="2" type="ORF">Bandiella_00359</name>
</gene>
<proteinExistence type="predicted"/>
<dbReference type="InterPro" id="IPR036770">
    <property type="entry name" value="Ankyrin_rpt-contain_sf"/>
</dbReference>
<dbReference type="PANTHER" id="PTHR24121:SF22">
    <property type="entry name" value="PROTEIN ACCELERATED CELL DEATH 6-LIKE"/>
    <property type="match status" value="1"/>
</dbReference>
<protein>
    <recommendedName>
        <fullName evidence="4">Ankyrin repeats (3 copies)</fullName>
    </recommendedName>
</protein>